<dbReference type="InterPro" id="IPR029016">
    <property type="entry name" value="GAF-like_dom_sf"/>
</dbReference>
<dbReference type="EMBL" id="WAIE01000001">
    <property type="protein sequence ID" value="KAB1443115.1"/>
    <property type="molecule type" value="Genomic_DNA"/>
</dbReference>
<name>A0A6N6N6K9_9BACT</name>
<evidence type="ECO:0000256" key="2">
    <source>
        <dbReference type="ARBA" id="ARBA00022840"/>
    </source>
</evidence>
<dbReference type="InterPro" id="IPR009057">
    <property type="entry name" value="Homeodomain-like_sf"/>
</dbReference>
<dbReference type="GO" id="GO:0006355">
    <property type="term" value="P:regulation of DNA-templated transcription"/>
    <property type="evidence" value="ECO:0007669"/>
    <property type="project" value="InterPro"/>
</dbReference>
<dbReference type="SUPFAM" id="SSF46689">
    <property type="entry name" value="Homeodomain-like"/>
    <property type="match status" value="1"/>
</dbReference>
<sequence>MPMLNEIRSYVKRSAQVIAQVVGIDVEVVDARLVRLAGTGVYASGVGSSISEEGEVYRHVMDTRTPLIMDNPREHPLCRDCPNRDECREVLSVCTPITDGADVAGVIGLVCFDERERQRILDNRQTYLDFIDRMADMLSHKMADRREHARAEELLDMMMQVVDVNNRGIVVFDAAGRVSFINRQARRELDMETGAGLSDALPELQVERTGDYVSDLEEFVVNVHGMRRTLVGRMQDLPPGSSEFSRVLVFETLPRVARRMSQFADGVERTGLDAILGRSRSIKALKAQIRRVAASTSTVLVTGESGTGKELVARAIHASSDRNDQPFIAINCGALPDNLLESELFGYTRGAFTGANPKGKIGKFELAHGGVIFLDEIGTLPLYLQVKLLRVLQERQFCRLGSNRLIHVDIRVIAASNENLGELITQGRFREDLFYRLNVIPLETPPLRERPEDLAVLGAFFLNRYCERFGKQSAPLHESVLAAFREYDWPGNVREFENAIEYMVNMMPDGGPVHPGLLPGKLLDALGRASSAAQPAGESEAGTDPQLLPLKVLERRAVRDALQHFGADTRGKKLAAESLQIGIATLYRKIKEYDLKL</sequence>
<dbReference type="Pfam" id="PF25601">
    <property type="entry name" value="AAA_lid_14"/>
    <property type="match status" value="1"/>
</dbReference>
<dbReference type="Gene3D" id="3.40.50.300">
    <property type="entry name" value="P-loop containing nucleotide triphosphate hydrolases"/>
    <property type="match status" value="1"/>
</dbReference>
<protein>
    <submittedName>
        <fullName evidence="4">AAA family ATPase</fullName>
    </submittedName>
</protein>
<dbReference type="Gene3D" id="1.10.10.60">
    <property type="entry name" value="Homeodomain-like"/>
    <property type="match status" value="1"/>
</dbReference>
<evidence type="ECO:0000313" key="4">
    <source>
        <dbReference type="EMBL" id="KAB1443115.1"/>
    </source>
</evidence>
<dbReference type="PANTHER" id="PTHR32071">
    <property type="entry name" value="TRANSCRIPTIONAL REGULATORY PROTEIN"/>
    <property type="match status" value="1"/>
</dbReference>
<dbReference type="InterPro" id="IPR025662">
    <property type="entry name" value="Sigma_54_int_dom_ATP-bd_1"/>
</dbReference>
<dbReference type="Gene3D" id="3.30.450.40">
    <property type="match status" value="1"/>
</dbReference>
<evidence type="ECO:0000259" key="3">
    <source>
        <dbReference type="PROSITE" id="PS50045"/>
    </source>
</evidence>
<dbReference type="Gene3D" id="1.10.8.60">
    <property type="match status" value="1"/>
</dbReference>
<dbReference type="PROSITE" id="PS50045">
    <property type="entry name" value="SIGMA54_INTERACT_4"/>
    <property type="match status" value="1"/>
</dbReference>
<dbReference type="CDD" id="cd00009">
    <property type="entry name" value="AAA"/>
    <property type="match status" value="1"/>
</dbReference>
<evidence type="ECO:0000256" key="1">
    <source>
        <dbReference type="ARBA" id="ARBA00022741"/>
    </source>
</evidence>
<dbReference type="SUPFAM" id="SSF52540">
    <property type="entry name" value="P-loop containing nucleoside triphosphate hydrolases"/>
    <property type="match status" value="1"/>
</dbReference>
<evidence type="ECO:0000313" key="5">
    <source>
        <dbReference type="Proteomes" id="UP000438699"/>
    </source>
</evidence>
<organism evidence="4 5">
    <name type="scientific">Pseudodesulfovibrio senegalensis</name>
    <dbReference type="NCBI Taxonomy" id="1721087"/>
    <lineage>
        <taxon>Bacteria</taxon>
        <taxon>Pseudomonadati</taxon>
        <taxon>Thermodesulfobacteriota</taxon>
        <taxon>Desulfovibrionia</taxon>
        <taxon>Desulfovibrionales</taxon>
        <taxon>Desulfovibrionaceae</taxon>
    </lineage>
</organism>
<proteinExistence type="predicted"/>
<dbReference type="Proteomes" id="UP000438699">
    <property type="component" value="Unassembled WGS sequence"/>
</dbReference>
<gene>
    <name evidence="4" type="ORF">F8A88_02290</name>
</gene>
<dbReference type="PROSITE" id="PS00675">
    <property type="entry name" value="SIGMA54_INTERACT_1"/>
    <property type="match status" value="1"/>
</dbReference>
<comment type="caution">
    <text evidence="4">The sequence shown here is derived from an EMBL/GenBank/DDBJ whole genome shotgun (WGS) entry which is preliminary data.</text>
</comment>
<dbReference type="PANTHER" id="PTHR32071:SF57">
    <property type="entry name" value="C4-DICARBOXYLATE TRANSPORT TRANSCRIPTIONAL REGULATORY PROTEIN DCTD"/>
    <property type="match status" value="1"/>
</dbReference>
<reference evidence="4 5" key="1">
    <citation type="journal article" date="2017" name="Int. J. Syst. Evol. Microbiol.">
        <title>Desulfovibrio senegalensis sp. nov., a mesophilic sulfate reducer isolated from marine sediment.</title>
        <authorList>
            <person name="Thioye A."/>
            <person name="Gam Z.B.A."/>
            <person name="Mbengue M."/>
            <person name="Cayol J.L."/>
            <person name="Joseph-Bartoli M."/>
            <person name="Toure-Kane C."/>
            <person name="Labat M."/>
        </authorList>
    </citation>
    <scope>NUCLEOTIDE SEQUENCE [LARGE SCALE GENOMIC DNA]</scope>
    <source>
        <strain evidence="4 5">DSM 101509</strain>
    </source>
</reference>
<dbReference type="AlphaFoldDB" id="A0A6N6N6K9"/>
<dbReference type="InterPro" id="IPR002078">
    <property type="entry name" value="Sigma_54_int"/>
</dbReference>
<keyword evidence="5" id="KW-1185">Reference proteome</keyword>
<dbReference type="Pfam" id="PF00158">
    <property type="entry name" value="Sigma54_activat"/>
    <property type="match status" value="1"/>
</dbReference>
<dbReference type="InterPro" id="IPR027417">
    <property type="entry name" value="P-loop_NTPase"/>
</dbReference>
<keyword evidence="1" id="KW-0547">Nucleotide-binding</keyword>
<dbReference type="FunFam" id="3.40.50.300:FF:000006">
    <property type="entry name" value="DNA-binding transcriptional regulator NtrC"/>
    <property type="match status" value="1"/>
</dbReference>
<accession>A0A6N6N6K9</accession>
<feature type="domain" description="Sigma-54 factor interaction" evidence="3">
    <location>
        <begin position="275"/>
        <end position="505"/>
    </location>
</feature>
<dbReference type="InterPro" id="IPR003593">
    <property type="entry name" value="AAA+_ATPase"/>
</dbReference>
<dbReference type="InterPro" id="IPR058031">
    <property type="entry name" value="AAA_lid_NorR"/>
</dbReference>
<dbReference type="GO" id="GO:0005524">
    <property type="term" value="F:ATP binding"/>
    <property type="evidence" value="ECO:0007669"/>
    <property type="project" value="UniProtKB-KW"/>
</dbReference>
<dbReference type="RefSeq" id="WP_151149447.1">
    <property type="nucleotide sequence ID" value="NZ_WAIE01000001.1"/>
</dbReference>
<dbReference type="OrthoDB" id="9763792at2"/>
<dbReference type="SMART" id="SM00382">
    <property type="entry name" value="AAA"/>
    <property type="match status" value="1"/>
</dbReference>
<keyword evidence="2" id="KW-0067">ATP-binding</keyword>